<comment type="caution">
    <text evidence="8">The sequence shown here is derived from an EMBL/GenBank/DDBJ whole genome shotgun (WGS) entry which is preliminary data.</text>
</comment>
<dbReference type="InterPro" id="IPR004498">
    <property type="entry name" value="Ribosomal_PrmA_MeTrfase"/>
</dbReference>
<accession>A0AA90PJ74</accession>
<evidence type="ECO:0000256" key="5">
    <source>
        <dbReference type="ARBA" id="ARBA00022691"/>
    </source>
</evidence>
<proteinExistence type="inferred from homology"/>
<name>A0AA90PJ74_9HELI</name>
<dbReference type="EMBL" id="JAUYZK010000001">
    <property type="protein sequence ID" value="MDP2538194.1"/>
    <property type="molecule type" value="Genomic_DNA"/>
</dbReference>
<feature type="binding site" evidence="6">
    <location>
        <position position="176"/>
    </location>
    <ligand>
        <name>S-adenosyl-L-methionine</name>
        <dbReference type="ChEBI" id="CHEBI:59789"/>
    </ligand>
</feature>
<evidence type="ECO:0000256" key="1">
    <source>
        <dbReference type="ARBA" id="ARBA00009741"/>
    </source>
</evidence>
<dbReference type="GO" id="GO:0008276">
    <property type="term" value="F:protein methyltransferase activity"/>
    <property type="evidence" value="ECO:0007669"/>
    <property type="project" value="UniProtKB-UniRule"/>
</dbReference>
<evidence type="ECO:0000313" key="9">
    <source>
        <dbReference type="Proteomes" id="UP001177258"/>
    </source>
</evidence>
<dbReference type="PIRSF" id="PIRSF000401">
    <property type="entry name" value="RPL11_MTase"/>
    <property type="match status" value="1"/>
</dbReference>
<dbReference type="EMBL" id="JAUPEV010000001">
    <property type="protein sequence ID" value="MDO7252327.1"/>
    <property type="molecule type" value="Genomic_DNA"/>
</dbReference>
<dbReference type="Pfam" id="PF06325">
    <property type="entry name" value="PrmA"/>
    <property type="match status" value="1"/>
</dbReference>
<comment type="function">
    <text evidence="6">Methylates ribosomal protein L11.</text>
</comment>
<keyword evidence="10" id="KW-1185">Reference proteome</keyword>
<comment type="subcellular location">
    <subcellularLocation>
        <location evidence="6">Cytoplasm</location>
    </subcellularLocation>
</comment>
<dbReference type="GO" id="GO:0005840">
    <property type="term" value="C:ribosome"/>
    <property type="evidence" value="ECO:0007669"/>
    <property type="project" value="UniProtKB-KW"/>
</dbReference>
<protein>
    <recommendedName>
        <fullName evidence="6">Ribosomal protein L11 methyltransferase</fullName>
        <shortName evidence="6">L11 Mtase</shortName>
        <ecNumber evidence="6">2.1.1.-</ecNumber>
    </recommendedName>
</protein>
<dbReference type="GO" id="GO:0032259">
    <property type="term" value="P:methylation"/>
    <property type="evidence" value="ECO:0007669"/>
    <property type="project" value="UniProtKB-KW"/>
</dbReference>
<dbReference type="HAMAP" id="MF_00735">
    <property type="entry name" value="Methyltr_PrmA"/>
    <property type="match status" value="1"/>
</dbReference>
<dbReference type="GO" id="GO:0005737">
    <property type="term" value="C:cytoplasm"/>
    <property type="evidence" value="ECO:0007669"/>
    <property type="project" value="UniProtKB-SubCell"/>
</dbReference>
<evidence type="ECO:0000313" key="7">
    <source>
        <dbReference type="EMBL" id="MDO7252327.1"/>
    </source>
</evidence>
<comment type="similarity">
    <text evidence="1 6">Belongs to the methyltransferase superfamily. PrmA family.</text>
</comment>
<dbReference type="PANTHER" id="PTHR43648:SF1">
    <property type="entry name" value="ELECTRON TRANSFER FLAVOPROTEIN BETA SUBUNIT LYSINE METHYLTRANSFERASE"/>
    <property type="match status" value="1"/>
</dbReference>
<dbReference type="PANTHER" id="PTHR43648">
    <property type="entry name" value="ELECTRON TRANSFER FLAVOPROTEIN BETA SUBUNIT LYSINE METHYLTRANSFERASE"/>
    <property type="match status" value="1"/>
</dbReference>
<keyword evidence="2 6" id="KW-0963">Cytoplasm</keyword>
<evidence type="ECO:0000256" key="4">
    <source>
        <dbReference type="ARBA" id="ARBA00022679"/>
    </source>
</evidence>
<keyword evidence="8" id="KW-0687">Ribonucleoprotein</keyword>
<evidence type="ECO:0000256" key="2">
    <source>
        <dbReference type="ARBA" id="ARBA00022490"/>
    </source>
</evidence>
<feature type="binding site" evidence="6">
    <location>
        <position position="155"/>
    </location>
    <ligand>
        <name>S-adenosyl-L-methionine</name>
        <dbReference type="ChEBI" id="CHEBI:59789"/>
    </ligand>
</feature>
<evidence type="ECO:0000313" key="10">
    <source>
        <dbReference type="Proteomes" id="UP001240777"/>
    </source>
</evidence>
<reference evidence="7" key="2">
    <citation type="submission" date="2023-07" db="EMBL/GenBank/DDBJ databases">
        <authorList>
            <person name="Aydin F."/>
            <person name="Tarhane S."/>
            <person name="Saticioglu I.B."/>
            <person name="Karakaya E."/>
            <person name="Abay S."/>
            <person name="Guran O."/>
            <person name="Bozkurt E."/>
            <person name="Uzum N."/>
            <person name="Olgun K."/>
            <person name="Jablonski D."/>
        </authorList>
    </citation>
    <scope>NUCLEOTIDE SEQUENCE</scope>
    <source>
        <strain evidence="7">Faydin-H75</strain>
    </source>
</reference>
<evidence type="ECO:0000313" key="8">
    <source>
        <dbReference type="EMBL" id="MDP2538194.1"/>
    </source>
</evidence>
<dbReference type="NCBIfam" id="NF001786">
    <property type="entry name" value="PRK00517.2-4"/>
    <property type="match status" value="1"/>
</dbReference>
<keyword evidence="5 6" id="KW-0949">S-adenosyl-L-methionine</keyword>
<gene>
    <name evidence="6" type="primary">prmA</name>
    <name evidence="7" type="ORF">Q5I04_00130</name>
    <name evidence="8" type="ORF">Q5I06_00130</name>
</gene>
<comment type="catalytic activity">
    <reaction evidence="6">
        <text>L-lysyl-[protein] + 3 S-adenosyl-L-methionine = N(6),N(6),N(6)-trimethyl-L-lysyl-[protein] + 3 S-adenosyl-L-homocysteine + 3 H(+)</text>
        <dbReference type="Rhea" id="RHEA:54192"/>
        <dbReference type="Rhea" id="RHEA-COMP:9752"/>
        <dbReference type="Rhea" id="RHEA-COMP:13826"/>
        <dbReference type="ChEBI" id="CHEBI:15378"/>
        <dbReference type="ChEBI" id="CHEBI:29969"/>
        <dbReference type="ChEBI" id="CHEBI:57856"/>
        <dbReference type="ChEBI" id="CHEBI:59789"/>
        <dbReference type="ChEBI" id="CHEBI:61961"/>
    </reaction>
</comment>
<dbReference type="InterPro" id="IPR050078">
    <property type="entry name" value="Ribosomal_L11_MeTrfase_PrmA"/>
</dbReference>
<evidence type="ECO:0000256" key="6">
    <source>
        <dbReference type="HAMAP-Rule" id="MF_00735"/>
    </source>
</evidence>
<organism evidence="8 9">
    <name type="scientific">Helicobacter cappadocius</name>
    <dbReference type="NCBI Taxonomy" id="3063998"/>
    <lineage>
        <taxon>Bacteria</taxon>
        <taxon>Pseudomonadati</taxon>
        <taxon>Campylobacterota</taxon>
        <taxon>Epsilonproteobacteria</taxon>
        <taxon>Campylobacterales</taxon>
        <taxon>Helicobacteraceae</taxon>
        <taxon>Helicobacter</taxon>
    </lineage>
</organism>
<dbReference type="CDD" id="cd02440">
    <property type="entry name" value="AdoMet_MTases"/>
    <property type="match status" value="1"/>
</dbReference>
<feature type="binding site" evidence="6">
    <location>
        <position position="197"/>
    </location>
    <ligand>
        <name>S-adenosyl-L-methionine</name>
        <dbReference type="ChEBI" id="CHEBI:59789"/>
    </ligand>
</feature>
<dbReference type="Proteomes" id="UP001240777">
    <property type="component" value="Unassembled WGS sequence"/>
</dbReference>
<keyword evidence="8" id="KW-0689">Ribosomal protein</keyword>
<keyword evidence="3 6" id="KW-0489">Methyltransferase</keyword>
<sequence length="300" mass="34199">MQEYYFETIIVPSDCEELFADFIIETTAEAIEERDISASIFDEIDDLIYSNIQSLNKPQKAFVVYSLWDPKMELISSLSDFSLKLSANLEKNVGFAYKVKLCKNQDWIEEYKKSITPIRNGKFYIRPSWHQSIENTIDILIDPALAFGSGHHCSTSMCLDMLSTIPLDDKELLDVGCGSGILSIAAKKLGARVDLCDTDELAVLESEKNFRLNHLVPDDIWQGSIEKAKKNYDVIVANIIADVILILHGDFIKFLKPQSILILSGILKEYEQKILNKFVEFRLLDIFEKDGWISIKLTQK</sequence>
<reference evidence="7 9" key="3">
    <citation type="journal article" date="2024" name="Syst. Appl. Microbiol.">
        <title>Helicobacter cappadocius sp. nov., from lizards: The first psychrotrophic Helicobacter species.</title>
        <authorList>
            <person name="Aydin F."/>
            <person name="Tarhane S."/>
            <person name="Karakaya E."/>
            <person name="Abay S."/>
            <person name="Kayman T."/>
            <person name="Guran O."/>
            <person name="Bozkurt E."/>
            <person name="Uzum N."/>
            <person name="Avci A."/>
            <person name="Olgun K."/>
            <person name="Jablonski D."/>
            <person name="Guran C."/>
            <person name="Burcin Saticioglu I."/>
        </authorList>
    </citation>
    <scope>NUCLEOTIDE SEQUENCE [LARGE SCALE GENOMIC DNA]</scope>
    <source>
        <strain evidence="7">Faydin-H75</strain>
        <strain evidence="9">faydin-H76</strain>
    </source>
</reference>
<dbReference type="Proteomes" id="UP001177258">
    <property type="component" value="Unassembled WGS sequence"/>
</dbReference>
<dbReference type="SUPFAM" id="SSF53335">
    <property type="entry name" value="S-adenosyl-L-methionine-dependent methyltransferases"/>
    <property type="match status" value="1"/>
</dbReference>
<dbReference type="AlphaFoldDB" id="A0AA90PJ74"/>
<dbReference type="Gene3D" id="3.40.50.150">
    <property type="entry name" value="Vaccinia Virus protein VP39"/>
    <property type="match status" value="1"/>
</dbReference>
<dbReference type="RefSeq" id="WP_305516172.1">
    <property type="nucleotide sequence ID" value="NZ_JAUPEV010000001.1"/>
</dbReference>
<feature type="binding site" evidence="6">
    <location>
        <position position="238"/>
    </location>
    <ligand>
        <name>S-adenosyl-L-methionine</name>
        <dbReference type="ChEBI" id="CHEBI:59789"/>
    </ligand>
</feature>
<reference evidence="8 10" key="1">
    <citation type="submission" date="2023-07" db="EMBL/GenBank/DDBJ databases">
        <title>Unpublished Manusciprt.</title>
        <authorList>
            <person name="Aydin F."/>
            <person name="Tarhane S."/>
            <person name="Saticioglu I.B."/>
            <person name="Karakaya E."/>
            <person name="Abay S."/>
            <person name="Guran O."/>
            <person name="Bozkurt E."/>
            <person name="Uzum N."/>
            <person name="Olgun K."/>
            <person name="Jablonski D."/>
        </authorList>
    </citation>
    <scope>NUCLEOTIDE SEQUENCE</scope>
    <source>
        <strain evidence="10">faydin-H75</strain>
        <strain evidence="8">Faydin-H76</strain>
    </source>
</reference>
<evidence type="ECO:0000256" key="3">
    <source>
        <dbReference type="ARBA" id="ARBA00022603"/>
    </source>
</evidence>
<dbReference type="NCBIfam" id="TIGR00406">
    <property type="entry name" value="prmA"/>
    <property type="match status" value="1"/>
</dbReference>
<dbReference type="InterPro" id="IPR029063">
    <property type="entry name" value="SAM-dependent_MTases_sf"/>
</dbReference>
<keyword evidence="4 6" id="KW-0808">Transferase</keyword>
<dbReference type="EC" id="2.1.1.-" evidence="6"/>